<accession>X1R6T7</accession>
<comment type="caution">
    <text evidence="2">The sequence shown here is derived from an EMBL/GenBank/DDBJ whole genome shotgun (WGS) entry which is preliminary data.</text>
</comment>
<evidence type="ECO:0000259" key="1">
    <source>
        <dbReference type="Pfam" id="PF22888"/>
    </source>
</evidence>
<sequence>MIPTIEDTIALVKRLYDQELITSAGIRDSLLTKLEVAQTSYDRGNLTSAVNQIGAFCNETKAQMSKYITLEAAEALLAYAGTLLFQINLDKARIEAIARIERETKKAKEKIQKKKD</sequence>
<proteinExistence type="predicted"/>
<protein>
    <recommendedName>
        <fullName evidence="1">FIMAH domain-containing protein</fullName>
    </recommendedName>
</protein>
<feature type="non-terminal residue" evidence="2">
    <location>
        <position position="116"/>
    </location>
</feature>
<dbReference type="EMBL" id="BARV01034862">
    <property type="protein sequence ID" value="GAI51329.1"/>
    <property type="molecule type" value="Genomic_DNA"/>
</dbReference>
<evidence type="ECO:0000313" key="2">
    <source>
        <dbReference type="EMBL" id="GAI51329.1"/>
    </source>
</evidence>
<reference evidence="2" key="1">
    <citation type="journal article" date="2014" name="Front. Microbiol.">
        <title>High frequency of phylogenetically diverse reductive dehalogenase-homologous genes in deep subseafloor sedimentary metagenomes.</title>
        <authorList>
            <person name="Kawai M."/>
            <person name="Futagami T."/>
            <person name="Toyoda A."/>
            <person name="Takaki Y."/>
            <person name="Nishi S."/>
            <person name="Hori S."/>
            <person name="Arai W."/>
            <person name="Tsubouchi T."/>
            <person name="Morono Y."/>
            <person name="Uchiyama I."/>
            <person name="Ito T."/>
            <person name="Fujiyama A."/>
            <person name="Inagaki F."/>
            <person name="Takami H."/>
        </authorList>
    </citation>
    <scope>NUCLEOTIDE SEQUENCE</scope>
    <source>
        <strain evidence="2">Expedition CK06-06</strain>
    </source>
</reference>
<dbReference type="AlphaFoldDB" id="X1R6T7"/>
<gene>
    <name evidence="2" type="ORF">S06H3_54499</name>
</gene>
<feature type="domain" description="FIMAH" evidence="1">
    <location>
        <begin position="6"/>
        <end position="84"/>
    </location>
</feature>
<dbReference type="InterPro" id="IPR054470">
    <property type="entry name" value="FIMAH_dom"/>
</dbReference>
<organism evidence="2">
    <name type="scientific">marine sediment metagenome</name>
    <dbReference type="NCBI Taxonomy" id="412755"/>
    <lineage>
        <taxon>unclassified sequences</taxon>
        <taxon>metagenomes</taxon>
        <taxon>ecological metagenomes</taxon>
    </lineage>
</organism>
<dbReference type="Pfam" id="PF22888">
    <property type="entry name" value="FIMAH"/>
    <property type="match status" value="1"/>
</dbReference>
<name>X1R6T7_9ZZZZ</name>